<evidence type="ECO:0008006" key="2">
    <source>
        <dbReference type="Google" id="ProtNLM"/>
    </source>
</evidence>
<organism evidence="1">
    <name type="scientific">Klebsiella pneumoniae subsp. pneumoniae</name>
    <dbReference type="NCBI Taxonomy" id="72407"/>
    <lineage>
        <taxon>Bacteria</taxon>
        <taxon>Pseudomonadati</taxon>
        <taxon>Pseudomonadota</taxon>
        <taxon>Gammaproteobacteria</taxon>
        <taxon>Enterobacterales</taxon>
        <taxon>Enterobacteriaceae</taxon>
        <taxon>Klebsiella/Raoultella group</taxon>
        <taxon>Klebsiella</taxon>
        <taxon>Klebsiella pneumoniae complex</taxon>
    </lineage>
</organism>
<proteinExistence type="predicted"/>
<dbReference type="EMBL" id="KT852335">
    <property type="protein sequence ID" value="ALS38973.1"/>
    <property type="molecule type" value="Genomic_DNA"/>
</dbReference>
<sequence length="187" mass="20837">MTQTGVDDVAWLDVSGDEMPPSPVQVNAECCSRCRWPAQRLFRLREAENDTVCATCWISHNLDTASAHKGALCWFPGLHAADVVNLQRTACIAAIAGNSTAKKQGQRVLRWMLRHKRETERAWDTSRPAEFAAVMSRLHPDDRLVFRQRLAGCHLVLPATVFSDLSLLLPAGMDADTFLNTLTLPRL</sequence>
<geneLocation type="plasmid" evidence="1">
    <name>kpn240-BG</name>
</geneLocation>
<accession>A0A1D6Y673</accession>
<reference evidence="1" key="1">
    <citation type="submission" date="2015-09" db="EMBL/GenBank/DDBJ databases">
        <title>Detection and characterisation of NDM-1-producing ST11 Klebsiella pneumoniae in Bulgaria.</title>
        <authorList>
            <person name="Britto Xavier B."/>
            <person name="Tomislav K."/>
        </authorList>
    </citation>
    <scope>NUCLEOTIDE SEQUENCE</scope>
    <source>
        <strain evidence="1">240-BG</strain>
        <plasmid evidence="1">kpn240-BG</plasmid>
    </source>
</reference>
<evidence type="ECO:0000313" key="1">
    <source>
        <dbReference type="EMBL" id="ALS38973.1"/>
    </source>
</evidence>
<keyword evidence="1" id="KW-0614">Plasmid</keyword>
<name>A0A1D6Y673_KLEPN</name>
<dbReference type="RefSeq" id="WP_032495746.1">
    <property type="nucleotide sequence ID" value="NZ_KT852335.1"/>
</dbReference>
<dbReference type="AlphaFoldDB" id="A0A1D6Y673"/>
<protein>
    <recommendedName>
        <fullName evidence="2">Conjugal transfer protein TraT</fullName>
    </recommendedName>
</protein>